<proteinExistence type="predicted"/>
<dbReference type="Gene3D" id="3.40.1440.10">
    <property type="entry name" value="GIY-YIG endonuclease"/>
    <property type="match status" value="1"/>
</dbReference>
<gene>
    <name evidence="2" type="ORF">G5B37_06865</name>
    <name evidence="3" type="ORF">G5B37_06870</name>
    <name evidence="4" type="ORF">G5B37_06875</name>
</gene>
<sequence>MESFVVYILWSDSYSKSYIGYTSNLISRFQSHNLLSKKGWTIKYRPWRVVFVRNFELKREAMLFEKFLKSGVGREWIVKNVRFN</sequence>
<evidence type="ECO:0000313" key="2">
    <source>
        <dbReference type="EMBL" id="QIE59293.1"/>
    </source>
</evidence>
<dbReference type="EMBL" id="CP049057">
    <property type="protein sequence ID" value="QIE59295.1"/>
    <property type="molecule type" value="Genomic_DNA"/>
</dbReference>
<dbReference type="KEGG" id="mgel:G5B37_06870"/>
<keyword evidence="5" id="KW-1185">Reference proteome</keyword>
<feature type="domain" description="GIY-YIG" evidence="1">
    <location>
        <begin position="2"/>
        <end position="78"/>
    </location>
</feature>
<dbReference type="SUPFAM" id="SSF82771">
    <property type="entry name" value="GIY-YIG endonuclease"/>
    <property type="match status" value="1"/>
</dbReference>
<dbReference type="RefSeq" id="WP_164679318.1">
    <property type="nucleotide sequence ID" value="NZ_CP049057.1"/>
</dbReference>
<dbReference type="EMBL" id="CP049057">
    <property type="protein sequence ID" value="QIE59294.1"/>
    <property type="molecule type" value="Genomic_DNA"/>
</dbReference>
<dbReference type="InterPro" id="IPR035901">
    <property type="entry name" value="GIY-YIG_endonuc_sf"/>
</dbReference>
<reference evidence="2 5" key="1">
    <citation type="submission" date="2020-02" db="EMBL/GenBank/DDBJ databases">
        <title>Complete genome sequence of Flavobacteriaceae bacterium.</title>
        <authorList>
            <person name="Kim S.-J."/>
            <person name="Kim Y.-S."/>
            <person name="Kim K.-H."/>
        </authorList>
    </citation>
    <scope>NUCLEOTIDE SEQUENCE [LARGE SCALE GENOMIC DNA]</scope>
    <source>
        <strain evidence="2 5">RR4-40</strain>
    </source>
</reference>
<dbReference type="Pfam" id="PF01541">
    <property type="entry name" value="GIY-YIG"/>
    <property type="match status" value="1"/>
</dbReference>
<dbReference type="KEGG" id="mgel:G5B37_06865"/>
<evidence type="ECO:0000259" key="1">
    <source>
        <dbReference type="PROSITE" id="PS50164"/>
    </source>
</evidence>
<dbReference type="EMBL" id="CP049057">
    <property type="protein sequence ID" value="QIE59293.1"/>
    <property type="molecule type" value="Genomic_DNA"/>
</dbReference>
<dbReference type="AlphaFoldDB" id="A0A6G6GLK7"/>
<dbReference type="Proteomes" id="UP000505306">
    <property type="component" value="Chromosome"/>
</dbReference>
<evidence type="ECO:0000313" key="4">
    <source>
        <dbReference type="EMBL" id="QIE59295.1"/>
    </source>
</evidence>
<organism evidence="2 5">
    <name type="scientific">Rasiella rasia</name>
    <dbReference type="NCBI Taxonomy" id="2744027"/>
    <lineage>
        <taxon>Bacteria</taxon>
        <taxon>Pseudomonadati</taxon>
        <taxon>Bacteroidota</taxon>
        <taxon>Flavobacteriia</taxon>
        <taxon>Flavobacteriales</taxon>
        <taxon>Flavobacteriaceae</taxon>
        <taxon>Rasiella</taxon>
    </lineage>
</organism>
<dbReference type="InterPro" id="IPR000305">
    <property type="entry name" value="GIY-YIG_endonuc"/>
</dbReference>
<protein>
    <submittedName>
        <fullName evidence="2">GIY-YIG nuclease family protein</fullName>
    </submittedName>
</protein>
<accession>A0A6G6GLK7</accession>
<evidence type="ECO:0000313" key="5">
    <source>
        <dbReference type="Proteomes" id="UP000505306"/>
    </source>
</evidence>
<evidence type="ECO:0000313" key="3">
    <source>
        <dbReference type="EMBL" id="QIE59294.1"/>
    </source>
</evidence>
<dbReference type="PROSITE" id="PS50164">
    <property type="entry name" value="GIY_YIG"/>
    <property type="match status" value="1"/>
</dbReference>
<dbReference type="KEGG" id="mgel:G5B37_06875"/>
<name>A0A6G6GLK7_9FLAO</name>